<comment type="caution">
    <text evidence="2">The sequence shown here is derived from an EMBL/GenBank/DDBJ whole genome shotgun (WGS) entry which is preliminary data.</text>
</comment>
<dbReference type="Proteomes" id="UP000482487">
    <property type="component" value="Unassembled WGS sequence"/>
</dbReference>
<accession>A0A7C9IJR1</accession>
<dbReference type="AlphaFoldDB" id="A0A7C9IJR1"/>
<reference evidence="2 3" key="1">
    <citation type="submission" date="2020-01" db="EMBL/GenBank/DDBJ databases">
        <title>Genome sequence of Desulfovibrio aerotolerans DSM 16695(T).</title>
        <authorList>
            <person name="Karnachuk O."/>
            <person name="Avakyan M."/>
            <person name="Mardanov A."/>
            <person name="Kadnikov V."/>
            <person name="Ravin N."/>
        </authorList>
    </citation>
    <scope>NUCLEOTIDE SEQUENCE [LARGE SCALE GENOMIC DNA]</scope>
    <source>
        <strain evidence="2 3">DSM 16695</strain>
    </source>
</reference>
<keyword evidence="3" id="KW-1185">Reference proteome</keyword>
<dbReference type="RefSeq" id="WP_160959070.1">
    <property type="nucleotide sequence ID" value="NZ_WVUD01000005.1"/>
</dbReference>
<evidence type="ECO:0000313" key="2">
    <source>
        <dbReference type="EMBL" id="MYL82405.1"/>
    </source>
</evidence>
<keyword evidence="1" id="KW-0732">Signal</keyword>
<protein>
    <submittedName>
        <fullName evidence="2">Uncharacterized protein</fullName>
    </submittedName>
</protein>
<proteinExistence type="predicted"/>
<sequence>MVFRVFATGILALLLATSATAGGFDCAKPPYGKPLASMNDDGYFVKFREANGISYYNFTGPCKLGVHERLAPVIVYGVVDGKLYSRIMKTDHDDIEIIKQVTTKLSGTPKTTNEGDWTVMRWNFPEKQIKMKLKYNNSTRGTKSALYYEPLRPGQNAGPGMEDSLDD</sequence>
<name>A0A7C9IJR1_9BACT</name>
<dbReference type="OrthoDB" id="5452211at2"/>
<evidence type="ECO:0000256" key="1">
    <source>
        <dbReference type="SAM" id="SignalP"/>
    </source>
</evidence>
<gene>
    <name evidence="2" type="ORF">GTA51_04535</name>
</gene>
<feature type="chain" id="PRO_5028840581" evidence="1">
    <location>
        <begin position="22"/>
        <end position="167"/>
    </location>
</feature>
<evidence type="ECO:0000313" key="3">
    <source>
        <dbReference type="Proteomes" id="UP000482487"/>
    </source>
</evidence>
<feature type="signal peptide" evidence="1">
    <location>
        <begin position="1"/>
        <end position="21"/>
    </location>
</feature>
<organism evidence="2 3">
    <name type="scientific">Solidesulfovibrio aerotolerans</name>
    <dbReference type="NCBI Taxonomy" id="295255"/>
    <lineage>
        <taxon>Bacteria</taxon>
        <taxon>Pseudomonadati</taxon>
        <taxon>Thermodesulfobacteriota</taxon>
        <taxon>Desulfovibrionia</taxon>
        <taxon>Desulfovibrionales</taxon>
        <taxon>Desulfovibrionaceae</taxon>
        <taxon>Solidesulfovibrio</taxon>
    </lineage>
</organism>
<dbReference type="EMBL" id="WVUD01000005">
    <property type="protein sequence ID" value="MYL82405.1"/>
    <property type="molecule type" value="Genomic_DNA"/>
</dbReference>